<feature type="signal peptide" evidence="2">
    <location>
        <begin position="1"/>
        <end position="26"/>
    </location>
</feature>
<evidence type="ECO:0000256" key="2">
    <source>
        <dbReference type="SAM" id="SignalP"/>
    </source>
</evidence>
<dbReference type="InParanoid" id="G4ZDB4"/>
<feature type="region of interest" description="Disordered" evidence="1">
    <location>
        <begin position="273"/>
        <end position="295"/>
    </location>
</feature>
<dbReference type="EMBL" id="JH159154">
    <property type="protein sequence ID" value="EGZ16919.1"/>
    <property type="molecule type" value="Genomic_DNA"/>
</dbReference>
<dbReference type="Proteomes" id="UP000002640">
    <property type="component" value="Unassembled WGS sequence"/>
</dbReference>
<feature type="region of interest" description="Disordered" evidence="1">
    <location>
        <begin position="469"/>
        <end position="491"/>
    </location>
</feature>
<evidence type="ECO:0000313" key="3">
    <source>
        <dbReference type="EMBL" id="EGZ16919.1"/>
    </source>
</evidence>
<name>G4ZDB4_PHYSP</name>
<organism evidence="3 4">
    <name type="scientific">Phytophthora sojae (strain P6497)</name>
    <name type="common">Soybean stem and root rot agent</name>
    <name type="synonym">Phytophthora megasperma f. sp. glycines</name>
    <dbReference type="NCBI Taxonomy" id="1094619"/>
    <lineage>
        <taxon>Eukaryota</taxon>
        <taxon>Sar</taxon>
        <taxon>Stramenopiles</taxon>
        <taxon>Oomycota</taxon>
        <taxon>Peronosporomycetes</taxon>
        <taxon>Peronosporales</taxon>
        <taxon>Peronosporaceae</taxon>
        <taxon>Phytophthora</taxon>
    </lineage>
</organism>
<protein>
    <submittedName>
        <fullName evidence="3">Uncharacterized protein</fullName>
    </submittedName>
</protein>
<proteinExistence type="predicted"/>
<sequence>MKKHDETKTPQLLVTSLFLPLLSVLARLCGVSWPEEQSHDDASVPFDNDVEDGGYGGTYVALVDDESSLAPTRPTTAAEVLHARPSSPKEPARGSDVDEWTSNACQDYGPEARAKIHFYAGAGHLPQQRQMLRQMPTERRAIHYVITKNTAYLLDESLEAYTLRSRELVAATNANTYGMWPSSALYSGGKFSTYHDPPSGGQASGVVGRTKDLFLPLLSVLARLCGVSWPEEQSHDDASVPFDNDVEDGGYGGTYVALVDDESSLAPTRPTTAAEVLHARPSSPKEPARGSDVDEWTSNACQDYGPEARAKIHFYAGAGHLPQQRQMLRQMPTERRAIHYVITKNTAYLLDESLEAYTLRSRELVAATNANTYGMWPSSALYSGGKFSTYHDPPSGGQASGVVGRTKDLFLPLLSVLARLCGVSWPEEQSHDDASVPFDNDVEDGGYGGTYVALVDDESSLAPTRPTTAAEVLHARPSSPKEPARGSDVDEWTSNACQDYGPEARAKIHFYAGAGHLPQQRQMLRQMPTERRAIHYVITKNTAYLLDESLEAYTLRSRELVAATNANTYGMWPSSALYSGVGTLLFPAQEGGNWSDRH</sequence>
<dbReference type="RefSeq" id="XP_009525977.1">
    <property type="nucleotide sequence ID" value="XM_009527682.1"/>
</dbReference>
<evidence type="ECO:0000256" key="1">
    <source>
        <dbReference type="SAM" id="MobiDB-lite"/>
    </source>
</evidence>
<evidence type="ECO:0000313" key="4">
    <source>
        <dbReference type="Proteomes" id="UP000002640"/>
    </source>
</evidence>
<feature type="chain" id="PRO_5003472348" evidence="2">
    <location>
        <begin position="27"/>
        <end position="598"/>
    </location>
</feature>
<accession>G4ZDB4</accession>
<keyword evidence="2" id="KW-0732">Signal</keyword>
<gene>
    <name evidence="3" type="ORF">PHYSODRAFT_330965</name>
</gene>
<dbReference type="KEGG" id="psoj:PHYSODRAFT_330965"/>
<dbReference type="GeneID" id="20646198"/>
<dbReference type="AlphaFoldDB" id="G4ZDB4"/>
<keyword evidence="4" id="KW-1185">Reference proteome</keyword>
<reference evidence="3 4" key="1">
    <citation type="journal article" date="2006" name="Science">
        <title>Phytophthora genome sequences uncover evolutionary origins and mechanisms of pathogenesis.</title>
        <authorList>
            <person name="Tyler B.M."/>
            <person name="Tripathy S."/>
            <person name="Zhang X."/>
            <person name="Dehal P."/>
            <person name="Jiang R.H."/>
            <person name="Aerts A."/>
            <person name="Arredondo F.D."/>
            <person name="Baxter L."/>
            <person name="Bensasson D."/>
            <person name="Beynon J.L."/>
            <person name="Chapman J."/>
            <person name="Damasceno C.M."/>
            <person name="Dorrance A.E."/>
            <person name="Dou D."/>
            <person name="Dickerman A.W."/>
            <person name="Dubchak I.L."/>
            <person name="Garbelotto M."/>
            <person name="Gijzen M."/>
            <person name="Gordon S.G."/>
            <person name="Govers F."/>
            <person name="Grunwald N.J."/>
            <person name="Huang W."/>
            <person name="Ivors K.L."/>
            <person name="Jones R.W."/>
            <person name="Kamoun S."/>
            <person name="Krampis K."/>
            <person name="Lamour K.H."/>
            <person name="Lee M.K."/>
            <person name="McDonald W.H."/>
            <person name="Medina M."/>
            <person name="Meijer H.J."/>
            <person name="Nordberg E.K."/>
            <person name="Maclean D.J."/>
            <person name="Ospina-Giraldo M.D."/>
            <person name="Morris P.F."/>
            <person name="Phuntumart V."/>
            <person name="Putnam N.H."/>
            <person name="Rash S."/>
            <person name="Rose J.K."/>
            <person name="Sakihama Y."/>
            <person name="Salamov A.A."/>
            <person name="Savidor A."/>
            <person name="Scheuring C.F."/>
            <person name="Smith B.M."/>
            <person name="Sobral B.W."/>
            <person name="Terry A."/>
            <person name="Torto-Alalibo T.A."/>
            <person name="Win J."/>
            <person name="Xu Z."/>
            <person name="Zhang H."/>
            <person name="Grigoriev I.V."/>
            <person name="Rokhsar D.S."/>
            <person name="Boore J.L."/>
        </authorList>
    </citation>
    <scope>NUCLEOTIDE SEQUENCE [LARGE SCALE GENOMIC DNA]</scope>
    <source>
        <strain evidence="3 4">P6497</strain>
    </source>
</reference>